<dbReference type="EMBL" id="BMIW01000050">
    <property type="protein sequence ID" value="GGG17934.1"/>
    <property type="molecule type" value="Genomic_DNA"/>
</dbReference>
<dbReference type="Proteomes" id="UP000608420">
    <property type="component" value="Unassembled WGS sequence"/>
</dbReference>
<proteinExistence type="predicted"/>
<dbReference type="InterPro" id="IPR025354">
    <property type="entry name" value="DUF4258"/>
</dbReference>
<gene>
    <name evidence="1" type="ORF">GCM10010913_45050</name>
</gene>
<evidence type="ECO:0000313" key="2">
    <source>
        <dbReference type="Proteomes" id="UP000608420"/>
    </source>
</evidence>
<dbReference type="Pfam" id="PF14076">
    <property type="entry name" value="DUF4258"/>
    <property type="match status" value="1"/>
</dbReference>
<evidence type="ECO:0008006" key="3">
    <source>
        <dbReference type="Google" id="ProtNLM"/>
    </source>
</evidence>
<keyword evidence="2" id="KW-1185">Reference proteome</keyword>
<organism evidence="1 2">
    <name type="scientific">Paenibacillus aceti</name>
    <dbReference type="NCBI Taxonomy" id="1820010"/>
    <lineage>
        <taxon>Bacteria</taxon>
        <taxon>Bacillati</taxon>
        <taxon>Bacillota</taxon>
        <taxon>Bacilli</taxon>
        <taxon>Bacillales</taxon>
        <taxon>Paenibacillaceae</taxon>
        <taxon>Paenibacillus</taxon>
    </lineage>
</organism>
<evidence type="ECO:0000313" key="1">
    <source>
        <dbReference type="EMBL" id="GGG17934.1"/>
    </source>
</evidence>
<sequence>MNAETEHRKFVELLEEGDGKLVISKHALHRQIERGISEIDIRNAVLNGWPIERCQDGADVTIVLMYFLKIGKGQYRPLHVVCVFNVVHPESWTVKTTYDPRSGEWRDNFQRRK</sequence>
<protein>
    <recommendedName>
        <fullName evidence="3">DUF4258 domain-containing protein</fullName>
    </recommendedName>
</protein>
<name>A0ABQ1W8Z1_9BACL</name>
<dbReference type="RefSeq" id="WP_120460071.1">
    <property type="nucleotide sequence ID" value="NZ_BMIW01000050.1"/>
</dbReference>
<comment type="caution">
    <text evidence="1">The sequence shown here is derived from an EMBL/GenBank/DDBJ whole genome shotgun (WGS) entry which is preliminary data.</text>
</comment>
<reference evidence="2" key="1">
    <citation type="journal article" date="2019" name="Int. J. Syst. Evol. Microbiol.">
        <title>The Global Catalogue of Microorganisms (GCM) 10K type strain sequencing project: providing services to taxonomists for standard genome sequencing and annotation.</title>
        <authorList>
            <consortium name="The Broad Institute Genomics Platform"/>
            <consortium name="The Broad Institute Genome Sequencing Center for Infectious Disease"/>
            <person name="Wu L."/>
            <person name="Ma J."/>
        </authorList>
    </citation>
    <scope>NUCLEOTIDE SEQUENCE [LARGE SCALE GENOMIC DNA]</scope>
    <source>
        <strain evidence="2">CGMCC 1.15420</strain>
    </source>
</reference>
<accession>A0ABQ1W8Z1</accession>